<dbReference type="SUPFAM" id="SSF63829">
    <property type="entry name" value="Calcium-dependent phosphotriesterase"/>
    <property type="match status" value="2"/>
</dbReference>
<proteinExistence type="predicted"/>
<reference evidence="2" key="1">
    <citation type="submission" date="2015-10" db="EMBL/GenBank/DDBJ databases">
        <authorList>
            <person name="Gilbert D.G."/>
        </authorList>
    </citation>
    <scope>NUCLEOTIDE SEQUENCE</scope>
</reference>
<evidence type="ECO:0000313" key="2">
    <source>
        <dbReference type="EMBL" id="CUV01991.1"/>
    </source>
</evidence>
<dbReference type="GO" id="GO:0008270">
    <property type="term" value="F:zinc ion binding"/>
    <property type="evidence" value="ECO:0007669"/>
    <property type="project" value="UniProtKB-KW"/>
</dbReference>
<dbReference type="EMBL" id="FAXA01000160">
    <property type="protein sequence ID" value="CUV01991.1"/>
    <property type="molecule type" value="Genomic_DNA"/>
</dbReference>
<sequence length="353" mass="39487">MASVFLGINDRTFTYSFTAGRSEFQGTGFRNPMDFALGPDDLVYIVNRSYESRSDGTRINLFRIGEDKEEYITEFGGYGEEPGQFIWPMAIALDKDTNVYVTDEWTNRITIFNKDGEYKSHWGAHGSGDGELDRPAGITIGPDGTVYVVDSRNNRVQKFSLDGKFLGKFGTAGSDDGEFNLPWGICLDKDENIFVADWRNDRVQSFTNDGKWLATFGKPGTGGDCSIARDQGGMVYVDVPVGHFNRPTGVCVDNDGDIYIADWLNNRVQVLTSDGRFLTEFTGDATLSSLGVDKIKSNPDMVRQRNGVRDYTPEKVLWAPCAVRVDHRGRVLIADTTRHRFQVYQKNAEPILV</sequence>
<dbReference type="InterPro" id="IPR050952">
    <property type="entry name" value="TRIM-NHL_E3_ligases"/>
</dbReference>
<dbReference type="AlphaFoldDB" id="A0A160V7U8"/>
<dbReference type="GO" id="GO:0043161">
    <property type="term" value="P:proteasome-mediated ubiquitin-dependent protein catabolic process"/>
    <property type="evidence" value="ECO:0007669"/>
    <property type="project" value="TreeGrafter"/>
</dbReference>
<dbReference type="Pfam" id="PF17170">
    <property type="entry name" value="DUF5128"/>
    <property type="match status" value="1"/>
</dbReference>
<evidence type="ECO:0000256" key="1">
    <source>
        <dbReference type="ARBA" id="ARBA00022737"/>
    </source>
</evidence>
<name>A0A160V7U8_9ZZZZ</name>
<accession>A0A160V7U8</accession>
<gene>
    <name evidence="2" type="ORF">MGWOODY_Clf1530</name>
</gene>
<dbReference type="Gene3D" id="2.120.10.30">
    <property type="entry name" value="TolB, C-terminal domain"/>
    <property type="match status" value="3"/>
</dbReference>
<dbReference type="Pfam" id="PF01436">
    <property type="entry name" value="NHL"/>
    <property type="match status" value="2"/>
</dbReference>
<dbReference type="InterPro" id="IPR011042">
    <property type="entry name" value="6-blade_b-propeller_TolB-like"/>
</dbReference>
<dbReference type="PROSITE" id="PS51125">
    <property type="entry name" value="NHL"/>
    <property type="match status" value="4"/>
</dbReference>
<dbReference type="CDD" id="cd05819">
    <property type="entry name" value="NHL"/>
    <property type="match status" value="1"/>
</dbReference>
<organism evidence="2">
    <name type="scientific">hydrothermal vent metagenome</name>
    <dbReference type="NCBI Taxonomy" id="652676"/>
    <lineage>
        <taxon>unclassified sequences</taxon>
        <taxon>metagenomes</taxon>
        <taxon>ecological metagenomes</taxon>
    </lineage>
</organism>
<dbReference type="PANTHER" id="PTHR24104">
    <property type="entry name" value="E3 UBIQUITIN-PROTEIN LIGASE NHLRC1-RELATED"/>
    <property type="match status" value="1"/>
</dbReference>
<dbReference type="GO" id="GO:0000209">
    <property type="term" value="P:protein polyubiquitination"/>
    <property type="evidence" value="ECO:0007669"/>
    <property type="project" value="TreeGrafter"/>
</dbReference>
<protein>
    <submittedName>
        <fullName evidence="2">Tripartite motif protein 3</fullName>
    </submittedName>
</protein>
<dbReference type="PANTHER" id="PTHR24104:SF25">
    <property type="entry name" value="PROTEIN LIN-41"/>
    <property type="match status" value="1"/>
</dbReference>
<keyword evidence="1" id="KW-0677">Repeat</keyword>
<dbReference type="InterPro" id="IPR001258">
    <property type="entry name" value="NHL_repeat"/>
</dbReference>
<dbReference type="GO" id="GO:0061630">
    <property type="term" value="F:ubiquitin protein ligase activity"/>
    <property type="evidence" value="ECO:0007669"/>
    <property type="project" value="TreeGrafter"/>
</dbReference>